<dbReference type="InterPro" id="IPR001509">
    <property type="entry name" value="Epimerase_deHydtase"/>
</dbReference>
<evidence type="ECO:0000313" key="2">
    <source>
        <dbReference type="EMBL" id="AIL64308.1"/>
    </source>
</evidence>
<dbReference type="GO" id="GO:0005737">
    <property type="term" value="C:cytoplasm"/>
    <property type="evidence" value="ECO:0007669"/>
    <property type="project" value="TreeGrafter"/>
</dbReference>
<protein>
    <submittedName>
        <fullName evidence="2">NAD-dependent epimerase/dehydratase</fullName>
    </submittedName>
</protein>
<reference evidence="2 3" key="1">
    <citation type="submission" date="2014-07" db="EMBL/GenBank/DDBJ databases">
        <authorList>
            <person name="Lee K."/>
            <person name="Lim J.Y."/>
            <person name="Hwang I."/>
        </authorList>
    </citation>
    <scope>NUCLEOTIDE SEQUENCE [LARGE SCALE GENOMIC DNA]</scope>
    <source>
        <strain evidence="2 3">KL28</strain>
    </source>
</reference>
<dbReference type="RefSeq" id="WP_038615930.1">
    <property type="nucleotide sequence ID" value="NZ_CP009048.1"/>
</dbReference>
<dbReference type="HOGENOM" id="CLU_007383_11_2_6"/>
<dbReference type="SUPFAM" id="SSF51735">
    <property type="entry name" value="NAD(P)-binding Rossmann-fold domains"/>
    <property type="match status" value="1"/>
</dbReference>
<dbReference type="Proteomes" id="UP000028931">
    <property type="component" value="Chromosome"/>
</dbReference>
<dbReference type="Pfam" id="PF01370">
    <property type="entry name" value="Epimerase"/>
    <property type="match status" value="1"/>
</dbReference>
<dbReference type="OrthoDB" id="9808276at2"/>
<dbReference type="AlphaFoldDB" id="A0A077FGG6"/>
<dbReference type="Gene3D" id="3.40.50.720">
    <property type="entry name" value="NAD(P)-binding Rossmann-like Domain"/>
    <property type="match status" value="1"/>
</dbReference>
<feature type="domain" description="NAD-dependent epimerase/dehydratase" evidence="1">
    <location>
        <begin position="6"/>
        <end position="205"/>
    </location>
</feature>
<dbReference type="eggNOG" id="COG0451">
    <property type="taxonomic scope" value="Bacteria"/>
</dbReference>
<evidence type="ECO:0000313" key="3">
    <source>
        <dbReference type="Proteomes" id="UP000028931"/>
    </source>
</evidence>
<name>A0A077FGG6_9PSED</name>
<dbReference type="EMBL" id="CP009048">
    <property type="protein sequence ID" value="AIL64308.1"/>
    <property type="molecule type" value="Genomic_DNA"/>
</dbReference>
<accession>A0A077FGG6</accession>
<dbReference type="KEGG" id="palk:PSAKL28_51680"/>
<dbReference type="PANTHER" id="PTHR48079:SF6">
    <property type="entry name" value="NAD(P)-BINDING DOMAIN-CONTAINING PROTEIN-RELATED"/>
    <property type="match status" value="1"/>
</dbReference>
<dbReference type="GO" id="GO:0004029">
    <property type="term" value="F:aldehyde dehydrogenase (NAD+) activity"/>
    <property type="evidence" value="ECO:0007669"/>
    <property type="project" value="TreeGrafter"/>
</dbReference>
<proteinExistence type="predicted"/>
<sequence length="285" mass="30745">MSACSVLIVGCGDVGSRLAKQMLACNWQVSGLRRSVEQLPAGVTGVAADLFDAQCPATWPSAAPDYLVYCAAASQHDEAGYRAAYVDGLKHVLSWLAERGQAPKRLLFVSSSGVYAQQGGEWIDETSVAEPQNYSGTVMLEAEKLALASGIPASIVRLTGIYGPGREWLLSQVRQGYRVTEEPPLYANRIHAEDAAGLLAFLLKADAGGQVLEDCYIGVDDAPAPLAEVVAWLRQYMGVTEWSEQDRVRRTGSKRCSNARARALGWAPQYPSYKEGYAAILEGRA</sequence>
<dbReference type="CDD" id="cd05266">
    <property type="entry name" value="SDR_a4"/>
    <property type="match status" value="1"/>
</dbReference>
<dbReference type="InterPro" id="IPR036291">
    <property type="entry name" value="NAD(P)-bd_dom_sf"/>
</dbReference>
<dbReference type="PANTHER" id="PTHR48079">
    <property type="entry name" value="PROTEIN YEEZ"/>
    <property type="match status" value="1"/>
</dbReference>
<evidence type="ECO:0000259" key="1">
    <source>
        <dbReference type="Pfam" id="PF01370"/>
    </source>
</evidence>
<dbReference type="InterPro" id="IPR051783">
    <property type="entry name" value="NAD(P)-dependent_oxidoreduct"/>
</dbReference>
<gene>
    <name evidence="2" type="ORF">PSAKL28_51680</name>
</gene>
<organism evidence="2 3">
    <name type="scientific">Pseudomonas alkylphenolica</name>
    <dbReference type="NCBI Taxonomy" id="237609"/>
    <lineage>
        <taxon>Bacteria</taxon>
        <taxon>Pseudomonadati</taxon>
        <taxon>Pseudomonadota</taxon>
        <taxon>Gammaproteobacteria</taxon>
        <taxon>Pseudomonadales</taxon>
        <taxon>Pseudomonadaceae</taxon>
        <taxon>Pseudomonas</taxon>
    </lineage>
</organism>